<dbReference type="Proteomes" id="UP000182126">
    <property type="component" value="Chromosome I"/>
</dbReference>
<protein>
    <recommendedName>
        <fullName evidence="2">Heparan-alpha-glucosaminide N-acetyltransferase catalytic domain-containing protein</fullName>
    </recommendedName>
</protein>
<evidence type="ECO:0000313" key="3">
    <source>
        <dbReference type="EMBL" id="SDS09342.1"/>
    </source>
</evidence>
<dbReference type="Pfam" id="PF07786">
    <property type="entry name" value="HGSNAT_cat"/>
    <property type="match status" value="1"/>
</dbReference>
<dbReference type="InterPro" id="IPR052529">
    <property type="entry name" value="Bact_Transport_Assoc"/>
</dbReference>
<accession>A0A1H1PDM3</accession>
<keyword evidence="1" id="KW-0472">Membrane</keyword>
<feature type="transmembrane region" description="Helical" evidence="1">
    <location>
        <begin position="104"/>
        <end position="123"/>
    </location>
</feature>
<reference evidence="3 4" key="1">
    <citation type="submission" date="2016-10" db="EMBL/GenBank/DDBJ databases">
        <authorList>
            <person name="de Groot N.N."/>
        </authorList>
    </citation>
    <scope>NUCLEOTIDE SEQUENCE [LARGE SCALE GENOMIC DNA]</scope>
    <source>
        <strain evidence="3 4">DSM 15019</strain>
    </source>
</reference>
<name>A0A1H1PDM3_9MICO</name>
<feature type="transmembrane region" description="Helical" evidence="1">
    <location>
        <begin position="184"/>
        <end position="208"/>
    </location>
</feature>
<feature type="transmembrane region" description="Helical" evidence="1">
    <location>
        <begin position="155"/>
        <end position="178"/>
    </location>
</feature>
<dbReference type="AlphaFoldDB" id="A0A1H1PDM3"/>
<dbReference type="PANTHER" id="PTHR30590">
    <property type="entry name" value="INNER MEMBRANE PROTEIN"/>
    <property type="match status" value="1"/>
</dbReference>
<dbReference type="PANTHER" id="PTHR30590:SF3">
    <property type="entry name" value="HYPOTHETICAL MEMBRANE SPANNING PROTEIN"/>
    <property type="match status" value="1"/>
</dbReference>
<proteinExistence type="predicted"/>
<feature type="transmembrane region" description="Helical" evidence="1">
    <location>
        <begin position="75"/>
        <end position="92"/>
    </location>
</feature>
<keyword evidence="1" id="KW-1133">Transmembrane helix</keyword>
<feature type="transmembrane region" description="Helical" evidence="1">
    <location>
        <begin position="354"/>
        <end position="377"/>
    </location>
</feature>
<sequence length="431" mass="44689">MRTGVAAIPAYDHRVMTALRPVRWFRDFGRPPRILGLDVARGLAILGMAGAHVGVTEAFEWGDPTTWTDLVHGRSSILFALLAGVSIALMTGRDVLPERERLPSIRLNLVGRGAVIFVIGLALELLNTPIAVILTLYGLLYVAVIPVLRWRPRQLLLGAAVLALAGPALLALLSAVALQPFGAGIGFVLYGTYPITVWLALVLGGMALGRLRVQEVRTAVVALVVGVVLAAIGYGLGALGAGAGLGGETGSIVSSTSASSGSESIEILPDESLDSLPDESLSSSFIPDDVMPPSGWESYPEALAATDPLGSMVRAVFAVDPHSGGTAEILGSGGFALAVVALCLLLSRPLRWPLLPLGALGSMPLTAYSLHVVSVVLVAGPGGFIADNAFWALTAVGLLLVTTLWAMFVGRGPLERLVGKGAAAMAAVPRR</sequence>
<feature type="domain" description="Heparan-alpha-glucosaminide N-acetyltransferase catalytic" evidence="2">
    <location>
        <begin position="33"/>
        <end position="217"/>
    </location>
</feature>
<evidence type="ECO:0000256" key="1">
    <source>
        <dbReference type="SAM" id="Phobius"/>
    </source>
</evidence>
<dbReference type="eggNOG" id="COG2311">
    <property type="taxonomic scope" value="Bacteria"/>
</dbReference>
<feature type="transmembrane region" description="Helical" evidence="1">
    <location>
        <begin position="329"/>
        <end position="347"/>
    </location>
</feature>
<evidence type="ECO:0000313" key="4">
    <source>
        <dbReference type="Proteomes" id="UP000182126"/>
    </source>
</evidence>
<gene>
    <name evidence="3" type="ORF">SAMN04489809_1070</name>
</gene>
<feature type="transmembrane region" description="Helical" evidence="1">
    <location>
        <begin position="34"/>
        <end position="55"/>
    </location>
</feature>
<dbReference type="EMBL" id="LT629770">
    <property type="protein sequence ID" value="SDS09342.1"/>
    <property type="molecule type" value="Genomic_DNA"/>
</dbReference>
<keyword evidence="1" id="KW-0812">Transmembrane</keyword>
<feature type="transmembrane region" description="Helical" evidence="1">
    <location>
        <begin position="129"/>
        <end position="148"/>
    </location>
</feature>
<feature type="transmembrane region" description="Helical" evidence="1">
    <location>
        <begin position="389"/>
        <end position="410"/>
    </location>
</feature>
<evidence type="ECO:0000259" key="2">
    <source>
        <dbReference type="Pfam" id="PF07786"/>
    </source>
</evidence>
<dbReference type="InterPro" id="IPR012429">
    <property type="entry name" value="HGSNAT_cat"/>
</dbReference>
<organism evidence="3 4">
    <name type="scientific">Microbacterium paraoxydans</name>
    <dbReference type="NCBI Taxonomy" id="199592"/>
    <lineage>
        <taxon>Bacteria</taxon>
        <taxon>Bacillati</taxon>
        <taxon>Actinomycetota</taxon>
        <taxon>Actinomycetes</taxon>
        <taxon>Micrococcales</taxon>
        <taxon>Microbacteriaceae</taxon>
        <taxon>Microbacterium</taxon>
    </lineage>
</organism>
<feature type="transmembrane region" description="Helical" evidence="1">
    <location>
        <begin position="220"/>
        <end position="245"/>
    </location>
</feature>